<gene>
    <name evidence="1" type="ORF">MLD38_034311</name>
</gene>
<name>A0ACB9MA22_9MYRT</name>
<sequence length="98" mass="11823">MRNQINATVTVHCQSKDDDLGFHDLQPDEKWSFSFRLNLFFTTLFFCSFRWPGHFHHYYVYKASNDLSYEKIYWAIKAAGPCYHRLPSQKLKCRPWKP</sequence>
<dbReference type="EMBL" id="CM042889">
    <property type="protein sequence ID" value="KAI4320873.1"/>
    <property type="molecule type" value="Genomic_DNA"/>
</dbReference>
<accession>A0ACB9MA22</accession>
<protein>
    <submittedName>
        <fullName evidence="1">Uncharacterized protein</fullName>
    </submittedName>
</protein>
<evidence type="ECO:0000313" key="2">
    <source>
        <dbReference type="Proteomes" id="UP001057402"/>
    </source>
</evidence>
<organism evidence="1 2">
    <name type="scientific">Melastoma candidum</name>
    <dbReference type="NCBI Taxonomy" id="119954"/>
    <lineage>
        <taxon>Eukaryota</taxon>
        <taxon>Viridiplantae</taxon>
        <taxon>Streptophyta</taxon>
        <taxon>Embryophyta</taxon>
        <taxon>Tracheophyta</taxon>
        <taxon>Spermatophyta</taxon>
        <taxon>Magnoliopsida</taxon>
        <taxon>eudicotyledons</taxon>
        <taxon>Gunneridae</taxon>
        <taxon>Pentapetalae</taxon>
        <taxon>rosids</taxon>
        <taxon>malvids</taxon>
        <taxon>Myrtales</taxon>
        <taxon>Melastomataceae</taxon>
        <taxon>Melastomatoideae</taxon>
        <taxon>Melastomateae</taxon>
        <taxon>Melastoma</taxon>
    </lineage>
</organism>
<reference evidence="2" key="1">
    <citation type="journal article" date="2023" name="Front. Plant Sci.">
        <title>Chromosomal-level genome assembly of Melastoma candidum provides insights into trichome evolution.</title>
        <authorList>
            <person name="Zhong Y."/>
            <person name="Wu W."/>
            <person name="Sun C."/>
            <person name="Zou P."/>
            <person name="Liu Y."/>
            <person name="Dai S."/>
            <person name="Zhou R."/>
        </authorList>
    </citation>
    <scope>NUCLEOTIDE SEQUENCE [LARGE SCALE GENOMIC DNA]</scope>
</reference>
<dbReference type="Proteomes" id="UP001057402">
    <property type="component" value="Chromosome 10"/>
</dbReference>
<keyword evidence="2" id="KW-1185">Reference proteome</keyword>
<evidence type="ECO:0000313" key="1">
    <source>
        <dbReference type="EMBL" id="KAI4320873.1"/>
    </source>
</evidence>
<proteinExistence type="predicted"/>
<comment type="caution">
    <text evidence="1">The sequence shown here is derived from an EMBL/GenBank/DDBJ whole genome shotgun (WGS) entry which is preliminary data.</text>
</comment>